<feature type="binding site" evidence="1">
    <location>
        <position position="99"/>
    </location>
    <ligand>
        <name>Mg(2+)</name>
        <dbReference type="ChEBI" id="CHEBI:18420"/>
        <label>1</label>
        <note>catalytic</note>
    </ligand>
</feature>
<keyword evidence="4" id="KW-1185">Reference proteome</keyword>
<dbReference type="Proteomes" id="UP000309033">
    <property type="component" value="Unassembled WGS sequence"/>
</dbReference>
<dbReference type="Pfam" id="PF00459">
    <property type="entry name" value="Inositol_P"/>
    <property type="match status" value="1"/>
</dbReference>
<dbReference type="PRINTS" id="PR00377">
    <property type="entry name" value="IMPHPHTASES"/>
</dbReference>
<keyword evidence="1" id="KW-0479">Metal-binding</keyword>
<dbReference type="InterPro" id="IPR000760">
    <property type="entry name" value="Inositol_monophosphatase-like"/>
</dbReference>
<accession>A0A5R8YNW3</accession>
<proteinExistence type="predicted"/>
<feature type="binding site" evidence="1">
    <location>
        <position position="101"/>
    </location>
    <ligand>
        <name>Mg(2+)</name>
        <dbReference type="ChEBI" id="CHEBI:18420"/>
        <label>1</label>
        <note>catalytic</note>
    </ligand>
</feature>
<dbReference type="EMBL" id="VANP01000011">
    <property type="protein sequence ID" value="TLP55182.1"/>
    <property type="molecule type" value="Genomic_DNA"/>
</dbReference>
<keyword evidence="1" id="KW-0460">Magnesium</keyword>
<feature type="region of interest" description="Disordered" evidence="2">
    <location>
        <begin position="70"/>
        <end position="91"/>
    </location>
</feature>
<evidence type="ECO:0000256" key="2">
    <source>
        <dbReference type="SAM" id="MobiDB-lite"/>
    </source>
</evidence>
<dbReference type="GO" id="GO:0006020">
    <property type="term" value="P:inositol metabolic process"/>
    <property type="evidence" value="ECO:0007669"/>
    <property type="project" value="TreeGrafter"/>
</dbReference>
<comment type="cofactor">
    <cofactor evidence="1">
        <name>Mg(2+)</name>
        <dbReference type="ChEBI" id="CHEBI:18420"/>
    </cofactor>
</comment>
<comment type="caution">
    <text evidence="3">The sequence shown here is derived from an EMBL/GenBank/DDBJ whole genome shotgun (WGS) entry which is preliminary data.</text>
</comment>
<feature type="binding site" evidence="1">
    <location>
        <position position="68"/>
    </location>
    <ligand>
        <name>Mg(2+)</name>
        <dbReference type="ChEBI" id="CHEBI:18420"/>
        <label>1</label>
        <note>catalytic</note>
    </ligand>
</feature>
<dbReference type="OrthoDB" id="9772456at2"/>
<protein>
    <submittedName>
        <fullName evidence="3">Inositol monophosphatase</fullName>
    </submittedName>
</protein>
<dbReference type="Gene3D" id="3.40.190.80">
    <property type="match status" value="1"/>
</dbReference>
<dbReference type="Gene3D" id="3.30.540.10">
    <property type="entry name" value="Fructose-1,6-Bisphosphatase, subunit A, domain 1"/>
    <property type="match status" value="1"/>
</dbReference>
<name>A0A5R8YNW3_9ACTN</name>
<evidence type="ECO:0000256" key="1">
    <source>
        <dbReference type="PIRSR" id="PIRSR600760-2"/>
    </source>
</evidence>
<dbReference type="PANTHER" id="PTHR20854:SF4">
    <property type="entry name" value="INOSITOL-1-MONOPHOSPHATASE-RELATED"/>
    <property type="match status" value="1"/>
</dbReference>
<dbReference type="GO" id="GO:0008934">
    <property type="term" value="F:inositol monophosphate 1-phosphatase activity"/>
    <property type="evidence" value="ECO:0007669"/>
    <property type="project" value="TreeGrafter"/>
</dbReference>
<evidence type="ECO:0000313" key="3">
    <source>
        <dbReference type="EMBL" id="TLP55182.1"/>
    </source>
</evidence>
<gene>
    <name evidence="3" type="ORF">FED44_26015</name>
</gene>
<sequence>MDLEHARRIAVEAALAAGSMLRESVPGAAVARPKGASGDVVTDLDLAAEKLIIERVRAAFPAHRIVAEESGVHAGSDPGPPAGRPGDDPAGGGWTWLVDPLDGTNNVAIGLPAYVVGLALCAGSRPVVGVVHEPVSGHTWSAVRGAGAAGPAGPLTGPPRRDLPHGPVLGWTQGHGVSRRDRAARSLRMTMEVRARRVLQLWAPLLCWAMLARGDIDGMIGYHAEGLDLPAGALIAREAGVDIRGFDGRPFEASAEGPPEDRSFVAAPPALVGDLLDLVAEARRLAPALPPV</sequence>
<dbReference type="SUPFAM" id="SSF56655">
    <property type="entry name" value="Carbohydrate phosphatase"/>
    <property type="match status" value="1"/>
</dbReference>
<dbReference type="PANTHER" id="PTHR20854">
    <property type="entry name" value="INOSITOL MONOPHOSPHATASE"/>
    <property type="match status" value="1"/>
</dbReference>
<dbReference type="GO" id="GO:0007165">
    <property type="term" value="P:signal transduction"/>
    <property type="evidence" value="ECO:0007669"/>
    <property type="project" value="TreeGrafter"/>
</dbReference>
<dbReference type="GO" id="GO:0046872">
    <property type="term" value="F:metal ion binding"/>
    <property type="evidence" value="ECO:0007669"/>
    <property type="project" value="UniProtKB-KW"/>
</dbReference>
<evidence type="ECO:0000313" key="4">
    <source>
        <dbReference type="Proteomes" id="UP000309033"/>
    </source>
</evidence>
<dbReference type="AlphaFoldDB" id="A0A5R8YNW3"/>
<organism evidence="3 4">
    <name type="scientific">Microbispora triticiradicis</name>
    <dbReference type="NCBI Taxonomy" id="2200763"/>
    <lineage>
        <taxon>Bacteria</taxon>
        <taxon>Bacillati</taxon>
        <taxon>Actinomycetota</taxon>
        <taxon>Actinomycetes</taxon>
        <taxon>Streptosporangiales</taxon>
        <taxon>Streptosporangiaceae</taxon>
        <taxon>Microbispora</taxon>
    </lineage>
</organism>
<feature type="binding site" evidence="1">
    <location>
        <position position="102"/>
    </location>
    <ligand>
        <name>Mg(2+)</name>
        <dbReference type="ChEBI" id="CHEBI:18420"/>
        <label>1</label>
        <note>catalytic</note>
    </ligand>
</feature>
<feature type="binding site" evidence="1">
    <location>
        <position position="228"/>
    </location>
    <ligand>
        <name>Mg(2+)</name>
        <dbReference type="ChEBI" id="CHEBI:18420"/>
        <label>1</label>
        <note>catalytic</note>
    </ligand>
</feature>
<reference evidence="3" key="1">
    <citation type="submission" date="2019-05" db="EMBL/GenBank/DDBJ databases">
        <title>Isolation, diversity and antifungal activity of Actinobacteria from wheat.</title>
        <authorList>
            <person name="Yu B."/>
        </authorList>
    </citation>
    <scope>NUCLEOTIDE SEQUENCE [LARGE SCALE GENOMIC DNA]</scope>
    <source>
        <strain evidence="3">NEAU-HEGS1-5</strain>
    </source>
</reference>
<feature type="region of interest" description="Disordered" evidence="2">
    <location>
        <begin position="147"/>
        <end position="177"/>
    </location>
</feature>